<dbReference type="Proteomes" id="UP000294678">
    <property type="component" value="Unassembled WGS sequence"/>
</dbReference>
<reference evidence="1 2" key="1">
    <citation type="submission" date="2019-03" db="EMBL/GenBank/DDBJ databases">
        <title>Genomic Encyclopedia of Type Strains, Phase IV (KMG-IV): sequencing the most valuable type-strain genomes for metagenomic binning, comparative biology and taxonomic classification.</title>
        <authorList>
            <person name="Goeker M."/>
        </authorList>
    </citation>
    <scope>NUCLEOTIDE SEQUENCE [LARGE SCALE GENOMIC DNA]</scope>
    <source>
        <strain evidence="1 2">DSM 100055</strain>
    </source>
</reference>
<keyword evidence="2" id="KW-1185">Reference proteome</keyword>
<dbReference type="AlphaFoldDB" id="A0AA46DZN0"/>
<gene>
    <name evidence="1" type="ORF">EV215_0625</name>
</gene>
<comment type="caution">
    <text evidence="1">The sequence shown here is derived from an EMBL/GenBank/DDBJ whole genome shotgun (WGS) entry which is preliminary data.</text>
</comment>
<dbReference type="RefSeq" id="WP_134112524.1">
    <property type="nucleotide sequence ID" value="NZ_SOBG01000002.1"/>
</dbReference>
<proteinExistence type="predicted"/>
<evidence type="ECO:0000313" key="1">
    <source>
        <dbReference type="EMBL" id="TDT71933.1"/>
    </source>
</evidence>
<dbReference type="EMBL" id="SOBG01000002">
    <property type="protein sequence ID" value="TDT71933.1"/>
    <property type="molecule type" value="Genomic_DNA"/>
</dbReference>
<accession>A0AA46DZN0</accession>
<protein>
    <submittedName>
        <fullName evidence="1">Uncharacterized protein</fullName>
    </submittedName>
</protein>
<name>A0AA46DZN0_9FUSO</name>
<sequence length="65" mass="7714">MKEIIEIKRDYDVYNICSLCYNLGKTHKIYTLEIGNENKGEKKTKKIKICNSCLKKLKLEIDKEF</sequence>
<evidence type="ECO:0000313" key="2">
    <source>
        <dbReference type="Proteomes" id="UP000294678"/>
    </source>
</evidence>
<organism evidence="1 2">
    <name type="scientific">Hypnocyclicus thermotrophus</name>
    <dbReference type="NCBI Taxonomy" id="1627895"/>
    <lineage>
        <taxon>Bacteria</taxon>
        <taxon>Fusobacteriati</taxon>
        <taxon>Fusobacteriota</taxon>
        <taxon>Fusobacteriia</taxon>
        <taxon>Fusobacteriales</taxon>
        <taxon>Fusobacteriaceae</taxon>
        <taxon>Hypnocyclicus</taxon>
    </lineage>
</organism>